<keyword evidence="4" id="KW-1185">Reference proteome</keyword>
<dbReference type="InterPro" id="IPR027417">
    <property type="entry name" value="P-loop_NTPase"/>
</dbReference>
<dbReference type="PANTHER" id="PTHR32182:SF22">
    <property type="entry name" value="ATP-DEPENDENT ENDONUCLEASE, OLD FAMILY-RELATED"/>
    <property type="match status" value="1"/>
</dbReference>
<evidence type="ECO:0000256" key="1">
    <source>
        <dbReference type="SAM" id="Coils"/>
    </source>
</evidence>
<keyword evidence="1" id="KW-0175">Coiled coil</keyword>
<accession>A0A387FUZ1</accession>
<dbReference type="SUPFAM" id="SSF52540">
    <property type="entry name" value="P-loop containing nucleoside triphosphate hydrolases"/>
    <property type="match status" value="1"/>
</dbReference>
<name>A0A387FUZ1_9HYPH</name>
<dbReference type="KEGG" id="rjg:CCGE525_14740"/>
<reference evidence="3 4" key="1">
    <citation type="submission" date="2018-10" db="EMBL/GenBank/DDBJ databases">
        <title>Rhizobium etli, R. leguminosarum and a new Rhizobium genospecies from Phaseolus dumosus.</title>
        <authorList>
            <person name="Ramirez-Puebla S.T."/>
            <person name="Rogel-Hernandez M.A."/>
            <person name="Guerrero G."/>
            <person name="Ormeno-Orrillo E."/>
            <person name="Martinez-Romero J.C."/>
            <person name="Negrete-Yankelevich S."/>
            <person name="Martinez-Romero E."/>
        </authorList>
    </citation>
    <scope>NUCLEOTIDE SEQUENCE [LARGE SCALE GENOMIC DNA]</scope>
    <source>
        <strain evidence="3 4">CCGE525</strain>
    </source>
</reference>
<feature type="coiled-coil region" evidence="1">
    <location>
        <begin position="365"/>
        <end position="392"/>
    </location>
</feature>
<dbReference type="PANTHER" id="PTHR32182">
    <property type="entry name" value="DNA REPLICATION AND REPAIR PROTEIN RECF"/>
    <property type="match status" value="1"/>
</dbReference>
<dbReference type="OrthoDB" id="9789562at2"/>
<dbReference type="Pfam" id="PF13166">
    <property type="entry name" value="AAA_13"/>
    <property type="match status" value="1"/>
</dbReference>
<dbReference type="EMBL" id="CP032694">
    <property type="protein sequence ID" value="AYG59924.1"/>
    <property type="molecule type" value="Genomic_DNA"/>
</dbReference>
<proteinExistence type="predicted"/>
<dbReference type="Gene3D" id="3.40.50.300">
    <property type="entry name" value="P-loop containing nucleotide triphosphate hydrolases"/>
    <property type="match status" value="1"/>
</dbReference>
<dbReference type="RefSeq" id="WP_120704924.1">
    <property type="nucleotide sequence ID" value="NZ_CP032694.1"/>
</dbReference>
<feature type="domain" description="Protein CR006 P-loop" evidence="2">
    <location>
        <begin position="10"/>
        <end position="716"/>
    </location>
</feature>
<evidence type="ECO:0000313" key="3">
    <source>
        <dbReference type="EMBL" id="AYG59924.1"/>
    </source>
</evidence>
<dbReference type="AlphaFoldDB" id="A0A387FUZ1"/>
<organism evidence="3 4">
    <name type="scientific">Rhizobium jaguaris</name>
    <dbReference type="NCBI Taxonomy" id="1312183"/>
    <lineage>
        <taxon>Bacteria</taxon>
        <taxon>Pseudomonadati</taxon>
        <taxon>Pseudomonadota</taxon>
        <taxon>Alphaproteobacteria</taxon>
        <taxon>Hyphomicrobiales</taxon>
        <taxon>Rhizobiaceae</taxon>
        <taxon>Rhizobium/Agrobacterium group</taxon>
        <taxon>Rhizobium</taxon>
    </lineage>
</organism>
<sequence length="732" mass="82719">MIEQISIDGVASYTGGAAVLSELRSVNFIFGANGSGKTTLSRVIAKPETYANCAVSWAGRSPLQCLVYNRDFIEENFTARMRGIFTLGHEDAAVLQAIEDLKKDIDDVSNTIRARKHTLEGPDGNGGKRKELHDLNTNFQEACWKTKLKHEDKFREAFRGVLNSRANFADRMFAEFESNSVDLKSQDDLETRAATIFADVKLRQDRLPDIPGSEIVALEAAAILDKRVVGKEDVSIADMIKRLGNSDWVKQGLGYFHQNGDCCPFCQQTTDDAFRHDLEAYFDETYQRDLDAIAGIATAYDEHSKSIIRQLDAVLLVQSEYLDRPLFEQTAEALRTKLSLNAQHIGRKRAEPSVKIILEGVAATIDTLNAIAAEANQKIDAHNALIDNIVSEREKLISEIWRYIVDEAKLPLEAYKTARLALTNAISGLTTGIAAKERERNEKSARLQELERQVTSVQPTVNAINSLLDSFGFRNFKLATAHEGDRFYTVIRSDGSEARETLSEGEKTFIVFLYFYYLISGSVSESGITTNRIVVIDDPVSSLDSDILFIVSSLIKKLFAKVQEPASTLKQVFVLTHNIYFHKEVAFDPKRSGGERRNFETFWVVRKKDDYSVIEGHLHNPIRTSYEMLWQEVRNENRSMLTIQNTLRRILENYFTILGNMDKDKIIDKFVGQDQQICNSLFSWVNDGSHNAYEDLYLACDSTTVERFLAVFKQVFAVTEQSAHYDMMMAPR</sequence>
<dbReference type="Proteomes" id="UP000282195">
    <property type="component" value="Chromosome"/>
</dbReference>
<dbReference type="InterPro" id="IPR026866">
    <property type="entry name" value="CR006_AAA"/>
</dbReference>
<evidence type="ECO:0000259" key="2">
    <source>
        <dbReference type="Pfam" id="PF13166"/>
    </source>
</evidence>
<dbReference type="GO" id="GO:0000731">
    <property type="term" value="P:DNA synthesis involved in DNA repair"/>
    <property type="evidence" value="ECO:0007669"/>
    <property type="project" value="TreeGrafter"/>
</dbReference>
<dbReference type="GO" id="GO:0006302">
    <property type="term" value="P:double-strand break repair"/>
    <property type="evidence" value="ECO:0007669"/>
    <property type="project" value="TreeGrafter"/>
</dbReference>
<gene>
    <name evidence="3" type="ORF">CCGE525_14740</name>
</gene>
<evidence type="ECO:0000313" key="4">
    <source>
        <dbReference type="Proteomes" id="UP000282195"/>
    </source>
</evidence>
<protein>
    <recommendedName>
        <fullName evidence="2">Protein CR006 P-loop domain-containing protein</fullName>
    </recommendedName>
</protein>